<evidence type="ECO:0000256" key="5">
    <source>
        <dbReference type="SAM" id="SignalP"/>
    </source>
</evidence>
<comment type="subcellular location">
    <subcellularLocation>
        <location evidence="1">Membrane</location>
        <topology evidence="1">Multi-pass membrane protein</topology>
    </subcellularLocation>
</comment>
<organism evidence="7 8">
    <name type="scientific">Fomitopsis schrenkii</name>
    <name type="common">Brown rot fungus</name>
    <dbReference type="NCBI Taxonomy" id="2126942"/>
    <lineage>
        <taxon>Eukaryota</taxon>
        <taxon>Fungi</taxon>
        <taxon>Dikarya</taxon>
        <taxon>Basidiomycota</taxon>
        <taxon>Agaricomycotina</taxon>
        <taxon>Agaricomycetes</taxon>
        <taxon>Polyporales</taxon>
        <taxon>Fomitopsis</taxon>
    </lineage>
</organism>
<dbReference type="GO" id="GO:0016020">
    <property type="term" value="C:membrane"/>
    <property type="evidence" value="ECO:0007669"/>
    <property type="project" value="UniProtKB-SubCell"/>
</dbReference>
<proteinExistence type="predicted"/>
<accession>S8EJ27</accession>
<evidence type="ECO:0000256" key="4">
    <source>
        <dbReference type="ARBA" id="ARBA00023136"/>
    </source>
</evidence>
<sequence length="276" mass="31703">MGSRNRPLLPILPFFMMFQLAHACLIAVSPRRAGRLLGTVALYSLVLLAYRCTTGDNQHDYYMGNSLMTQALPVILLNWLADPIHDFRHERDPCAPAEIPFPRRVWWALCMLNSPRGVGWSYEVANVPERPSEPRWLFVRKKLLSAFWWFLLLDIAKWYQRSNPLFSRREMDLWSQGYVLLPVNIVARFSSIVGNIALQYSLLAAAFVALGLSPPADWPDVYGCWSDSYTIRRFWGRTYHQLLRRVCPRLHILRLTVCSLAYTGDMGGNEVGLNLG</sequence>
<keyword evidence="4" id="KW-0472">Membrane</keyword>
<dbReference type="STRING" id="743788.S8EJ27"/>
<dbReference type="InParanoid" id="S8EJ27"/>
<evidence type="ECO:0000256" key="3">
    <source>
        <dbReference type="ARBA" id="ARBA00022989"/>
    </source>
</evidence>
<protein>
    <recommendedName>
        <fullName evidence="6">Wax synthase domain-containing protein</fullName>
    </recommendedName>
</protein>
<feature type="domain" description="Wax synthase" evidence="6">
    <location>
        <begin position="218"/>
        <end position="247"/>
    </location>
</feature>
<reference evidence="7 8" key="1">
    <citation type="journal article" date="2012" name="Science">
        <title>The Paleozoic origin of enzymatic lignin decomposition reconstructed from 31 fungal genomes.</title>
        <authorList>
            <person name="Floudas D."/>
            <person name="Binder M."/>
            <person name="Riley R."/>
            <person name="Barry K."/>
            <person name="Blanchette R.A."/>
            <person name="Henrissat B."/>
            <person name="Martinez A.T."/>
            <person name="Otillar R."/>
            <person name="Spatafora J.W."/>
            <person name="Yadav J.S."/>
            <person name="Aerts A."/>
            <person name="Benoit I."/>
            <person name="Boyd A."/>
            <person name="Carlson A."/>
            <person name="Copeland A."/>
            <person name="Coutinho P.M."/>
            <person name="de Vries R.P."/>
            <person name="Ferreira P."/>
            <person name="Findley K."/>
            <person name="Foster B."/>
            <person name="Gaskell J."/>
            <person name="Glotzer D."/>
            <person name="Gorecki P."/>
            <person name="Heitman J."/>
            <person name="Hesse C."/>
            <person name="Hori C."/>
            <person name="Igarashi K."/>
            <person name="Jurgens J.A."/>
            <person name="Kallen N."/>
            <person name="Kersten P."/>
            <person name="Kohler A."/>
            <person name="Kuees U."/>
            <person name="Kumar T.K.A."/>
            <person name="Kuo A."/>
            <person name="LaButti K."/>
            <person name="Larrondo L.F."/>
            <person name="Lindquist E."/>
            <person name="Ling A."/>
            <person name="Lombard V."/>
            <person name="Lucas S."/>
            <person name="Lundell T."/>
            <person name="Martin R."/>
            <person name="McLaughlin D.J."/>
            <person name="Morgenstern I."/>
            <person name="Morin E."/>
            <person name="Murat C."/>
            <person name="Nagy L.G."/>
            <person name="Nolan M."/>
            <person name="Ohm R.A."/>
            <person name="Patyshakuliyeva A."/>
            <person name="Rokas A."/>
            <person name="Ruiz-Duenas F.J."/>
            <person name="Sabat G."/>
            <person name="Salamov A."/>
            <person name="Samejima M."/>
            <person name="Schmutz J."/>
            <person name="Slot J.C."/>
            <person name="St John F."/>
            <person name="Stenlid J."/>
            <person name="Sun H."/>
            <person name="Sun S."/>
            <person name="Syed K."/>
            <person name="Tsang A."/>
            <person name="Wiebenga A."/>
            <person name="Young D."/>
            <person name="Pisabarro A."/>
            <person name="Eastwood D.C."/>
            <person name="Martin F."/>
            <person name="Cullen D."/>
            <person name="Grigoriev I.V."/>
            <person name="Hibbett D.S."/>
        </authorList>
    </citation>
    <scope>NUCLEOTIDE SEQUENCE</scope>
    <source>
        <strain evidence="8">FP-58527</strain>
    </source>
</reference>
<evidence type="ECO:0000313" key="7">
    <source>
        <dbReference type="EMBL" id="EPT03294.1"/>
    </source>
</evidence>
<keyword evidence="2" id="KW-0812">Transmembrane</keyword>
<keyword evidence="3" id="KW-1133">Transmembrane helix</keyword>
<keyword evidence="5" id="KW-0732">Signal</keyword>
<evidence type="ECO:0000313" key="8">
    <source>
        <dbReference type="Proteomes" id="UP000015241"/>
    </source>
</evidence>
<dbReference type="Proteomes" id="UP000015241">
    <property type="component" value="Unassembled WGS sequence"/>
</dbReference>
<dbReference type="HOGENOM" id="CLU_1069633_0_0_1"/>
<name>S8EJ27_FOMSC</name>
<gene>
    <name evidence="7" type="ORF">FOMPIDRAFT_1115992</name>
</gene>
<evidence type="ECO:0000256" key="2">
    <source>
        <dbReference type="ARBA" id="ARBA00022692"/>
    </source>
</evidence>
<dbReference type="InterPro" id="IPR032805">
    <property type="entry name" value="Wax_synthase_dom"/>
</dbReference>
<dbReference type="AlphaFoldDB" id="S8EJ27"/>
<dbReference type="Pfam" id="PF13813">
    <property type="entry name" value="MBOAT_2"/>
    <property type="match status" value="1"/>
</dbReference>
<dbReference type="OrthoDB" id="1077582at2759"/>
<dbReference type="EMBL" id="KE504130">
    <property type="protein sequence ID" value="EPT03294.1"/>
    <property type="molecule type" value="Genomic_DNA"/>
</dbReference>
<feature type="signal peptide" evidence="5">
    <location>
        <begin position="1"/>
        <end position="23"/>
    </location>
</feature>
<dbReference type="eggNOG" id="ENOG502SI5I">
    <property type="taxonomic scope" value="Eukaryota"/>
</dbReference>
<evidence type="ECO:0000256" key="1">
    <source>
        <dbReference type="ARBA" id="ARBA00004141"/>
    </source>
</evidence>
<evidence type="ECO:0000259" key="6">
    <source>
        <dbReference type="Pfam" id="PF13813"/>
    </source>
</evidence>
<feature type="chain" id="PRO_5004550342" description="Wax synthase domain-containing protein" evidence="5">
    <location>
        <begin position="24"/>
        <end position="276"/>
    </location>
</feature>
<keyword evidence="8" id="KW-1185">Reference proteome</keyword>